<dbReference type="SMART" id="SM00052">
    <property type="entry name" value="EAL"/>
    <property type="match status" value="1"/>
</dbReference>
<reference evidence="3 4" key="1">
    <citation type="submission" date="2019-04" db="EMBL/GenBank/DDBJ databases">
        <title>Genome sequence of strain 7209-2.</title>
        <authorList>
            <person name="Gao J."/>
            <person name="Sun J."/>
        </authorList>
    </citation>
    <scope>NUCLEOTIDE SEQUENCE [LARGE SCALE GENOMIC DNA]</scope>
    <source>
        <strain evidence="3 4">7209-2</strain>
    </source>
</reference>
<dbReference type="CDD" id="cd01949">
    <property type="entry name" value="GGDEF"/>
    <property type="match status" value="1"/>
</dbReference>
<dbReference type="SMART" id="SM00065">
    <property type="entry name" value="GAF"/>
    <property type="match status" value="1"/>
</dbReference>
<accession>A0ABY2QQL5</accession>
<dbReference type="SUPFAM" id="SSF141868">
    <property type="entry name" value="EAL domain-like"/>
    <property type="match status" value="1"/>
</dbReference>
<protein>
    <submittedName>
        <fullName evidence="3">EAL domain-containing protein</fullName>
    </submittedName>
</protein>
<keyword evidence="4" id="KW-1185">Reference proteome</keyword>
<dbReference type="InterPro" id="IPR029016">
    <property type="entry name" value="GAF-like_dom_sf"/>
</dbReference>
<dbReference type="PANTHER" id="PTHR33121:SF70">
    <property type="entry name" value="SIGNALING PROTEIN YKOW"/>
    <property type="match status" value="1"/>
</dbReference>
<dbReference type="InterPro" id="IPR000160">
    <property type="entry name" value="GGDEF_dom"/>
</dbReference>
<dbReference type="SUPFAM" id="SSF55073">
    <property type="entry name" value="Nucleotide cyclase"/>
    <property type="match status" value="1"/>
</dbReference>
<dbReference type="NCBIfam" id="TIGR00254">
    <property type="entry name" value="GGDEF"/>
    <property type="match status" value="1"/>
</dbReference>
<dbReference type="InterPro" id="IPR029787">
    <property type="entry name" value="Nucleotide_cyclase"/>
</dbReference>
<dbReference type="Pfam" id="PF00563">
    <property type="entry name" value="EAL"/>
    <property type="match status" value="1"/>
</dbReference>
<dbReference type="InterPro" id="IPR043128">
    <property type="entry name" value="Rev_trsase/Diguanyl_cyclase"/>
</dbReference>
<dbReference type="PANTHER" id="PTHR33121">
    <property type="entry name" value="CYCLIC DI-GMP PHOSPHODIESTERASE PDEF"/>
    <property type="match status" value="1"/>
</dbReference>
<dbReference type="InterPro" id="IPR003018">
    <property type="entry name" value="GAF"/>
</dbReference>
<dbReference type="SMART" id="SM00267">
    <property type="entry name" value="GGDEF"/>
    <property type="match status" value="1"/>
</dbReference>
<feature type="domain" description="EAL" evidence="1">
    <location>
        <begin position="348"/>
        <end position="603"/>
    </location>
</feature>
<dbReference type="Gene3D" id="3.20.20.450">
    <property type="entry name" value="EAL domain"/>
    <property type="match status" value="1"/>
</dbReference>
<feature type="domain" description="GGDEF" evidence="2">
    <location>
        <begin position="209"/>
        <end position="339"/>
    </location>
</feature>
<dbReference type="Pfam" id="PF00990">
    <property type="entry name" value="GGDEF"/>
    <property type="match status" value="1"/>
</dbReference>
<evidence type="ECO:0000259" key="2">
    <source>
        <dbReference type="PROSITE" id="PS50887"/>
    </source>
</evidence>
<dbReference type="PROSITE" id="PS50883">
    <property type="entry name" value="EAL"/>
    <property type="match status" value="1"/>
</dbReference>
<dbReference type="InterPro" id="IPR035919">
    <property type="entry name" value="EAL_sf"/>
</dbReference>
<dbReference type="Proteomes" id="UP000309667">
    <property type="component" value="Unassembled WGS sequence"/>
</dbReference>
<proteinExistence type="predicted"/>
<comment type="caution">
    <text evidence="3">The sequence shown here is derived from an EMBL/GenBank/DDBJ whole genome shotgun (WGS) entry which is preliminary data.</text>
</comment>
<organism evidence="3 4">
    <name type="scientific">Rhizobium rhizophilum</name>
    <dbReference type="NCBI Taxonomy" id="1850373"/>
    <lineage>
        <taxon>Bacteria</taxon>
        <taxon>Pseudomonadati</taxon>
        <taxon>Pseudomonadota</taxon>
        <taxon>Alphaproteobacteria</taxon>
        <taxon>Hyphomicrobiales</taxon>
        <taxon>Rhizobiaceae</taxon>
        <taxon>Rhizobium/Agrobacterium group</taxon>
        <taxon>Rhizobium</taxon>
    </lineage>
</organism>
<dbReference type="Pfam" id="PF13185">
    <property type="entry name" value="GAF_2"/>
    <property type="match status" value="1"/>
</dbReference>
<dbReference type="Gene3D" id="3.30.450.40">
    <property type="match status" value="1"/>
</dbReference>
<dbReference type="CDD" id="cd01948">
    <property type="entry name" value="EAL"/>
    <property type="match status" value="1"/>
</dbReference>
<dbReference type="Gene3D" id="3.30.70.270">
    <property type="match status" value="1"/>
</dbReference>
<dbReference type="PROSITE" id="PS50887">
    <property type="entry name" value="GGDEF"/>
    <property type="match status" value="1"/>
</dbReference>
<evidence type="ECO:0000313" key="3">
    <source>
        <dbReference type="EMBL" id="THV12298.1"/>
    </source>
</evidence>
<gene>
    <name evidence="3" type="ORF">E9677_16025</name>
</gene>
<sequence length="633" mass="68244">MMPTPKHSEGRHMLIGLQNLILKMIAQGDSLDETLIRLCLEVERLLPSAYASILTVDESDCLHPAAAPSLPATFAGAFDGLKIGPAVGACGSAAFLQKAVAVLDIEHDPRWVSFPSSDLPMGLRACFSTPISGSKGRVLGTFALYFPECRGPTPLEQSIVEGCIPLAMIALERNDRVLEHQRLAFTDVLTGLPNRAKFNEVLSTLHEDGVWSLVLMDLDDLKTVNDTFGHTAGDEAIFTTASRLAAATASHQAFRLGGDEYAVLVDTTDPLTLELVANDILSQVNQPATCDGHLVFLTVTIGMAQCARGVSTSQVRRNADIALYHAKDTRRGGHVIFDATIGSAMSRRSKAIELVAAALKDNRIEAWYQPIVRLDTEEIVGVEALARLRSPDGTIIPAAQFHEATTDFRVASALTRQMIRQVAADVGQWLRQGIPFQHVGINLSAADLACSDLPGNLLEAFESEGVSPSHAILEVTESVYLGGRDQKVQKKIASLRDAGLKIALDDFGTGFASLTHLLTVPVDVIKIDKSFVDRLGPGDVGRLVVEGLLHIAQGLGVKVVAEGIETKEQAEFLLTQGCRLGQGYHFFKAVSPEAIPQLLMSRGQKDLKMDDLRAALQSLRDSEVNVEGKKLSV</sequence>
<evidence type="ECO:0000259" key="1">
    <source>
        <dbReference type="PROSITE" id="PS50883"/>
    </source>
</evidence>
<dbReference type="InterPro" id="IPR050706">
    <property type="entry name" value="Cyclic-di-GMP_PDE-like"/>
</dbReference>
<dbReference type="EMBL" id="STGT01000004">
    <property type="protein sequence ID" value="THV12298.1"/>
    <property type="molecule type" value="Genomic_DNA"/>
</dbReference>
<dbReference type="SUPFAM" id="SSF55781">
    <property type="entry name" value="GAF domain-like"/>
    <property type="match status" value="1"/>
</dbReference>
<name>A0ABY2QQL5_9HYPH</name>
<evidence type="ECO:0000313" key="4">
    <source>
        <dbReference type="Proteomes" id="UP000309667"/>
    </source>
</evidence>
<dbReference type="InterPro" id="IPR001633">
    <property type="entry name" value="EAL_dom"/>
</dbReference>